<dbReference type="EC" id="3.1.1.-" evidence="3"/>
<keyword evidence="6" id="KW-1185">Reference proteome</keyword>
<dbReference type="SUPFAM" id="SSF53474">
    <property type="entry name" value="alpha/beta-Hydrolases"/>
    <property type="match status" value="1"/>
</dbReference>
<dbReference type="RefSeq" id="WP_358361656.1">
    <property type="nucleotide sequence ID" value="NZ_JBEZFP010000121.1"/>
</dbReference>
<organism evidence="5 6">
    <name type="scientific">Streptodolium elevatio</name>
    <dbReference type="NCBI Taxonomy" id="3157996"/>
    <lineage>
        <taxon>Bacteria</taxon>
        <taxon>Bacillati</taxon>
        <taxon>Actinomycetota</taxon>
        <taxon>Actinomycetes</taxon>
        <taxon>Kitasatosporales</taxon>
        <taxon>Streptomycetaceae</taxon>
        <taxon>Streptodolium</taxon>
    </lineage>
</organism>
<reference evidence="5 6" key="1">
    <citation type="submission" date="2024-06" db="EMBL/GenBank/DDBJ databases">
        <title>The Natural Products Discovery Center: Release of the First 8490 Sequenced Strains for Exploring Actinobacteria Biosynthetic Diversity.</title>
        <authorList>
            <person name="Kalkreuter E."/>
            <person name="Kautsar S.A."/>
            <person name="Yang D."/>
            <person name="Bader C.D."/>
            <person name="Teijaro C.N."/>
            <person name="Fluegel L."/>
            <person name="Davis C.M."/>
            <person name="Simpson J.R."/>
            <person name="Lauterbach L."/>
            <person name="Steele A.D."/>
            <person name="Gui C."/>
            <person name="Meng S."/>
            <person name="Li G."/>
            <person name="Viehrig K."/>
            <person name="Ye F."/>
            <person name="Su P."/>
            <person name="Kiefer A.F."/>
            <person name="Nichols A."/>
            <person name="Cepeda A.J."/>
            <person name="Yan W."/>
            <person name="Fan B."/>
            <person name="Jiang Y."/>
            <person name="Adhikari A."/>
            <person name="Zheng C.-J."/>
            <person name="Schuster L."/>
            <person name="Cowan T.M."/>
            <person name="Smanski M.J."/>
            <person name="Chevrette M.G."/>
            <person name="De Carvalho L.P.S."/>
            <person name="Shen B."/>
        </authorList>
    </citation>
    <scope>NUCLEOTIDE SEQUENCE [LARGE SCALE GENOMIC DNA]</scope>
    <source>
        <strain evidence="5 6">NPDC048946</strain>
    </source>
</reference>
<dbReference type="EMBL" id="JBEZFP010000121">
    <property type="protein sequence ID" value="MEU8138378.1"/>
    <property type="molecule type" value="Genomic_DNA"/>
</dbReference>
<evidence type="ECO:0000313" key="5">
    <source>
        <dbReference type="EMBL" id="MEU8138378.1"/>
    </source>
</evidence>
<dbReference type="InterPro" id="IPR029058">
    <property type="entry name" value="AB_hydrolase_fold"/>
</dbReference>
<evidence type="ECO:0000256" key="3">
    <source>
        <dbReference type="RuleBase" id="RU361235"/>
    </source>
</evidence>
<dbReference type="PANTHER" id="PTHR11559">
    <property type="entry name" value="CARBOXYLESTERASE"/>
    <property type="match status" value="1"/>
</dbReference>
<dbReference type="Proteomes" id="UP001551482">
    <property type="component" value="Unassembled WGS sequence"/>
</dbReference>
<evidence type="ECO:0000313" key="6">
    <source>
        <dbReference type="Proteomes" id="UP001551482"/>
    </source>
</evidence>
<dbReference type="InterPro" id="IPR019826">
    <property type="entry name" value="Carboxylesterase_B_AS"/>
</dbReference>
<accession>A0ABV3DRJ5</accession>
<evidence type="ECO:0000256" key="1">
    <source>
        <dbReference type="ARBA" id="ARBA00005964"/>
    </source>
</evidence>
<dbReference type="Gene3D" id="3.40.50.1820">
    <property type="entry name" value="alpha/beta hydrolase"/>
    <property type="match status" value="1"/>
</dbReference>
<dbReference type="Pfam" id="PF00135">
    <property type="entry name" value="COesterase"/>
    <property type="match status" value="1"/>
</dbReference>
<dbReference type="InterPro" id="IPR002018">
    <property type="entry name" value="CarbesteraseB"/>
</dbReference>
<keyword evidence="2 3" id="KW-0378">Hydrolase</keyword>
<proteinExistence type="inferred from homology"/>
<dbReference type="PROSITE" id="PS00122">
    <property type="entry name" value="CARBOXYLESTERASE_B_1"/>
    <property type="match status" value="1"/>
</dbReference>
<dbReference type="InterPro" id="IPR050309">
    <property type="entry name" value="Type-B_Carboxylest/Lipase"/>
</dbReference>
<feature type="domain" description="Carboxylesterase type B" evidence="4">
    <location>
        <begin position="5"/>
        <end position="466"/>
    </location>
</feature>
<evidence type="ECO:0000256" key="2">
    <source>
        <dbReference type="ARBA" id="ARBA00022801"/>
    </source>
</evidence>
<protein>
    <recommendedName>
        <fullName evidence="3">Carboxylic ester hydrolase</fullName>
        <ecNumber evidence="3">3.1.1.-</ecNumber>
    </recommendedName>
</protein>
<sequence>MTQQPPLVTTTLGPVSGAWQGRSARFLGIPYAKPPVGDLRFAAPVAPDPWTEPLTATAYGPTAQRRAFGDGEGPTIIPEPSVPGEGTLNLNVFTPAPGTGSALPVLVWIHGGGFVAGSAASPWYDGRAFNRDGIVVVSLGYRLGIEGFLHVEGAPDNRGVRDWIAALEWVRDNIAAFGGDPAKVTIAGQSAGGGAVQTLLATPSARDLFRGAISVSGAVMEPQSRADGLAVAERLTARTGTPATVAALRDLSDDEMLALQDALTAPAEGAAPLPELVLAPFADCDLIPEQVPDAIRDGSASPVPLMLGATHHEFNMAAEFGMPDLSIEAVRGMLAQVGLGPDAIEAYLRLHEGSSPAKILGQGLTDHLFRASAVRVAEDRAALGLPTWLYAFEWLSGARMMGGMAFHCLDLPFAFDLLDAEGAEASTGPDAPRKLADAMHGAWVAFIRDLDPGAAWPRYTGEERATQIWDTDPSVAYDFYGPEHAVWGSRRG</sequence>
<gene>
    <name evidence="5" type="ORF">AB0C36_33360</name>
</gene>
<comment type="caution">
    <text evidence="5">The sequence shown here is derived from an EMBL/GenBank/DDBJ whole genome shotgun (WGS) entry which is preliminary data.</text>
</comment>
<comment type="similarity">
    <text evidence="1 3">Belongs to the type-B carboxylesterase/lipase family.</text>
</comment>
<name>A0ABV3DRJ5_9ACTN</name>
<evidence type="ECO:0000259" key="4">
    <source>
        <dbReference type="Pfam" id="PF00135"/>
    </source>
</evidence>